<sequence length="73" mass="8504">MSDGQRKSRRHIASLEQPWKAATFGHLSKDGQMWPLSVAVECNITVEEENRSMLRMTACDEHLLCFSNFWDEF</sequence>
<evidence type="ECO:0000313" key="1">
    <source>
        <dbReference type="EMBL" id="EYB95072.1"/>
    </source>
</evidence>
<proteinExistence type="predicted"/>
<keyword evidence="2" id="KW-1185">Reference proteome</keyword>
<evidence type="ECO:0000313" key="2">
    <source>
        <dbReference type="Proteomes" id="UP000024635"/>
    </source>
</evidence>
<dbReference type="EMBL" id="JARK01001500">
    <property type="protein sequence ID" value="EYB95072.1"/>
    <property type="molecule type" value="Genomic_DNA"/>
</dbReference>
<organism evidence="1 2">
    <name type="scientific">Ancylostoma ceylanicum</name>
    <dbReference type="NCBI Taxonomy" id="53326"/>
    <lineage>
        <taxon>Eukaryota</taxon>
        <taxon>Metazoa</taxon>
        <taxon>Ecdysozoa</taxon>
        <taxon>Nematoda</taxon>
        <taxon>Chromadorea</taxon>
        <taxon>Rhabditida</taxon>
        <taxon>Rhabditina</taxon>
        <taxon>Rhabditomorpha</taxon>
        <taxon>Strongyloidea</taxon>
        <taxon>Ancylostomatidae</taxon>
        <taxon>Ancylostomatinae</taxon>
        <taxon>Ancylostoma</taxon>
    </lineage>
</organism>
<name>A0A016SXE4_9BILA</name>
<accession>A0A016SXE4</accession>
<protein>
    <submittedName>
        <fullName evidence="1">Uncharacterized protein</fullName>
    </submittedName>
</protein>
<comment type="caution">
    <text evidence="1">The sequence shown here is derived from an EMBL/GenBank/DDBJ whole genome shotgun (WGS) entry which is preliminary data.</text>
</comment>
<dbReference type="AlphaFoldDB" id="A0A016SXE4"/>
<dbReference type="Proteomes" id="UP000024635">
    <property type="component" value="Unassembled WGS sequence"/>
</dbReference>
<reference evidence="2" key="1">
    <citation type="journal article" date="2015" name="Nat. Genet.">
        <title>The genome and transcriptome of the zoonotic hookworm Ancylostoma ceylanicum identify infection-specific gene families.</title>
        <authorList>
            <person name="Schwarz E.M."/>
            <person name="Hu Y."/>
            <person name="Antoshechkin I."/>
            <person name="Miller M.M."/>
            <person name="Sternberg P.W."/>
            <person name="Aroian R.V."/>
        </authorList>
    </citation>
    <scope>NUCLEOTIDE SEQUENCE</scope>
    <source>
        <strain evidence="2">HY135</strain>
    </source>
</reference>
<gene>
    <name evidence="1" type="primary">Acey_s0164.g3546</name>
    <name evidence="1" type="ORF">Y032_0164g3546</name>
</gene>